<dbReference type="Proteomes" id="UP000827721">
    <property type="component" value="Unassembled WGS sequence"/>
</dbReference>
<name>A0ABQ8HI13_9ROSI</name>
<evidence type="ECO:0000313" key="2">
    <source>
        <dbReference type="Proteomes" id="UP000827721"/>
    </source>
</evidence>
<keyword evidence="2" id="KW-1185">Reference proteome</keyword>
<dbReference type="EMBL" id="JAFEMO010000010">
    <property type="protein sequence ID" value="KAH7560719.1"/>
    <property type="molecule type" value="Genomic_DNA"/>
</dbReference>
<proteinExistence type="predicted"/>
<sequence>MLEKSLKDGLDRSQALKASRGSKIMIEGIEGRYAERIAPDLDILIRTSGETLPEQFPSQLRGRLRNIRPLALTTAATPILMLAHINEKNRCLKSFRTAEKTDNKSRS</sequence>
<protein>
    <submittedName>
        <fullName evidence="1">Uncharacterized protein</fullName>
    </submittedName>
</protein>
<organism evidence="1 2">
    <name type="scientific">Xanthoceras sorbifolium</name>
    <dbReference type="NCBI Taxonomy" id="99658"/>
    <lineage>
        <taxon>Eukaryota</taxon>
        <taxon>Viridiplantae</taxon>
        <taxon>Streptophyta</taxon>
        <taxon>Embryophyta</taxon>
        <taxon>Tracheophyta</taxon>
        <taxon>Spermatophyta</taxon>
        <taxon>Magnoliopsida</taxon>
        <taxon>eudicotyledons</taxon>
        <taxon>Gunneridae</taxon>
        <taxon>Pentapetalae</taxon>
        <taxon>rosids</taxon>
        <taxon>malvids</taxon>
        <taxon>Sapindales</taxon>
        <taxon>Sapindaceae</taxon>
        <taxon>Xanthoceroideae</taxon>
        <taxon>Xanthoceras</taxon>
    </lineage>
</organism>
<comment type="caution">
    <text evidence="1">The sequence shown here is derived from an EMBL/GenBank/DDBJ whole genome shotgun (WGS) entry which is preliminary data.</text>
</comment>
<gene>
    <name evidence="1" type="ORF">JRO89_XS10G0082800</name>
</gene>
<reference evidence="1 2" key="1">
    <citation type="submission" date="2021-02" db="EMBL/GenBank/DDBJ databases">
        <title>Plant Genome Project.</title>
        <authorList>
            <person name="Zhang R.-G."/>
        </authorList>
    </citation>
    <scope>NUCLEOTIDE SEQUENCE [LARGE SCALE GENOMIC DNA]</scope>
    <source>
        <tissue evidence="1">Leaves</tissue>
    </source>
</reference>
<accession>A0ABQ8HI13</accession>
<evidence type="ECO:0000313" key="1">
    <source>
        <dbReference type="EMBL" id="KAH7560719.1"/>
    </source>
</evidence>